<dbReference type="InterPro" id="IPR036736">
    <property type="entry name" value="ACP-like_sf"/>
</dbReference>
<reference evidence="2 3" key="1">
    <citation type="submission" date="2018-08" db="EMBL/GenBank/DDBJ databases">
        <title>A genome reference for cultivated species of the human gut microbiota.</title>
        <authorList>
            <person name="Zou Y."/>
            <person name="Xue W."/>
            <person name="Luo G."/>
        </authorList>
    </citation>
    <scope>NUCLEOTIDE SEQUENCE [LARGE SCALE GENOMIC DNA]</scope>
    <source>
        <strain evidence="2 3">AF37-2AT</strain>
    </source>
</reference>
<sequence length="87" mass="10078">MSKNDICEKVMGILKQILDYNNGLIPTTYTEEFGERLSSIEFVTFIVEIESEFEIEIDDDDFELNNMDTVEKIANLVTRYLSEEASQ</sequence>
<name>A0A3E3JYP4_9FIRM</name>
<feature type="domain" description="Carrier" evidence="1">
    <location>
        <begin position="9"/>
        <end position="76"/>
    </location>
</feature>
<dbReference type="RefSeq" id="WP_024734104.1">
    <property type="nucleotide sequence ID" value="NZ_CP094681.1"/>
</dbReference>
<evidence type="ECO:0000313" key="2">
    <source>
        <dbReference type="EMBL" id="RGE84623.1"/>
    </source>
</evidence>
<comment type="caution">
    <text evidence="2">The sequence shown here is derived from an EMBL/GenBank/DDBJ whole genome shotgun (WGS) entry which is preliminary data.</text>
</comment>
<accession>A0A3E3JYP4</accession>
<dbReference type="InterPro" id="IPR009081">
    <property type="entry name" value="PP-bd_ACP"/>
</dbReference>
<gene>
    <name evidence="2" type="ORF">DW016_14870</name>
</gene>
<organism evidence="2 3">
    <name type="scientific">Sellimonas intestinalis</name>
    <dbReference type="NCBI Taxonomy" id="1653434"/>
    <lineage>
        <taxon>Bacteria</taxon>
        <taxon>Bacillati</taxon>
        <taxon>Bacillota</taxon>
        <taxon>Clostridia</taxon>
        <taxon>Lachnospirales</taxon>
        <taxon>Lachnospiraceae</taxon>
        <taxon>Sellimonas</taxon>
    </lineage>
</organism>
<dbReference type="GeneID" id="97194564"/>
<dbReference type="SUPFAM" id="SSF47336">
    <property type="entry name" value="ACP-like"/>
    <property type="match status" value="1"/>
</dbReference>
<keyword evidence="3" id="KW-1185">Reference proteome</keyword>
<evidence type="ECO:0000259" key="1">
    <source>
        <dbReference type="Pfam" id="PF00550"/>
    </source>
</evidence>
<dbReference type="AlphaFoldDB" id="A0A3E3JYP4"/>
<evidence type="ECO:0000313" key="3">
    <source>
        <dbReference type="Proteomes" id="UP000261080"/>
    </source>
</evidence>
<protein>
    <recommendedName>
        <fullName evidence="1">Carrier domain-containing protein</fullName>
    </recommendedName>
</protein>
<dbReference type="EMBL" id="QVLX01000013">
    <property type="protein sequence ID" value="RGE84623.1"/>
    <property type="molecule type" value="Genomic_DNA"/>
</dbReference>
<dbReference type="Pfam" id="PF00550">
    <property type="entry name" value="PP-binding"/>
    <property type="match status" value="1"/>
</dbReference>
<dbReference type="Gene3D" id="1.10.1200.10">
    <property type="entry name" value="ACP-like"/>
    <property type="match status" value="1"/>
</dbReference>
<dbReference type="Proteomes" id="UP000261080">
    <property type="component" value="Unassembled WGS sequence"/>
</dbReference>
<proteinExistence type="predicted"/>